<accession>A0ACC1PCG9</accession>
<keyword evidence="2" id="KW-1185">Reference proteome</keyword>
<evidence type="ECO:0000313" key="1">
    <source>
        <dbReference type="EMBL" id="KAJ2989454.1"/>
    </source>
</evidence>
<sequence>MTTPSPTASPTLSENWEPTSSRCLRTEDYWIWFYDPDKADARTVLGGPSQTTDCFSSSFNPTITHAGSACPPQYTAACPVTNSDAAVTCCPTAHSFVCQTDPFTIGYNHLEWFRCISRYNTKDVVTVTKTDFRQGTTTTETRSRQPSLHLFALGLMYTTPPPTSSLPTTPLPTSSPDPTTTSTSAPAEGSSGLSAGASAGIGVGSAAAVIILALLAWFMYRRGKSAGSRRSPSELPGSVPPTAYNDMTGGSHGASQYSSPYSDQHASLYSGQHESPYSGQHATSYLAQPLASPPPKELPSGQDPRFELDADSNIQPNR</sequence>
<gene>
    <name evidence="1" type="ORF">NUW58_g3457</name>
</gene>
<comment type="caution">
    <text evidence="1">The sequence shown here is derived from an EMBL/GenBank/DDBJ whole genome shotgun (WGS) entry which is preliminary data.</text>
</comment>
<name>A0ACC1PCG9_9PEZI</name>
<proteinExistence type="predicted"/>
<dbReference type="EMBL" id="JAPDGR010000525">
    <property type="protein sequence ID" value="KAJ2989454.1"/>
    <property type="molecule type" value="Genomic_DNA"/>
</dbReference>
<reference evidence="1" key="1">
    <citation type="submission" date="2022-10" db="EMBL/GenBank/DDBJ databases">
        <title>Genome Sequence of Xylaria curta.</title>
        <authorList>
            <person name="Buettner E."/>
        </authorList>
    </citation>
    <scope>NUCLEOTIDE SEQUENCE</scope>
    <source>
        <strain evidence="1">Babe10</strain>
    </source>
</reference>
<protein>
    <submittedName>
        <fullName evidence="1">Uncharacterized protein</fullName>
    </submittedName>
</protein>
<dbReference type="Proteomes" id="UP001143856">
    <property type="component" value="Unassembled WGS sequence"/>
</dbReference>
<organism evidence="1 2">
    <name type="scientific">Xylaria curta</name>
    <dbReference type="NCBI Taxonomy" id="42375"/>
    <lineage>
        <taxon>Eukaryota</taxon>
        <taxon>Fungi</taxon>
        <taxon>Dikarya</taxon>
        <taxon>Ascomycota</taxon>
        <taxon>Pezizomycotina</taxon>
        <taxon>Sordariomycetes</taxon>
        <taxon>Xylariomycetidae</taxon>
        <taxon>Xylariales</taxon>
        <taxon>Xylariaceae</taxon>
        <taxon>Xylaria</taxon>
    </lineage>
</organism>
<evidence type="ECO:0000313" key="2">
    <source>
        <dbReference type="Proteomes" id="UP001143856"/>
    </source>
</evidence>